<proteinExistence type="predicted"/>
<evidence type="ECO:0000256" key="1">
    <source>
        <dbReference type="PROSITE-ProRule" id="PRU00042"/>
    </source>
</evidence>
<protein>
    <recommendedName>
        <fullName evidence="2">C2H2-type domain-containing protein</fullName>
    </recommendedName>
</protein>
<keyword evidence="4" id="KW-1185">Reference proteome</keyword>
<dbReference type="Proteomes" id="UP000801492">
    <property type="component" value="Unassembled WGS sequence"/>
</dbReference>
<sequence>MGDITLLEQNLQLPQTLITDNENDEACSTIQVIFPEGTPISPLISDLISFEDITNEIEQQSPKPKKSRKETLPFEEYWTPAGYECPNCDKLYNARKNLARHMNLECGKEPQFMCSYCDYKNHRRNEIKKHIRNKHNLLVL</sequence>
<dbReference type="GO" id="GO:0008270">
    <property type="term" value="F:zinc ion binding"/>
    <property type="evidence" value="ECO:0007669"/>
    <property type="project" value="UniProtKB-KW"/>
</dbReference>
<comment type="caution">
    <text evidence="3">The sequence shown here is derived from an EMBL/GenBank/DDBJ whole genome shotgun (WGS) entry which is preliminary data.</text>
</comment>
<dbReference type="AlphaFoldDB" id="A0A8K0DCC4"/>
<evidence type="ECO:0000313" key="4">
    <source>
        <dbReference type="Proteomes" id="UP000801492"/>
    </source>
</evidence>
<keyword evidence="1" id="KW-0863">Zinc-finger</keyword>
<gene>
    <name evidence="3" type="ORF">ILUMI_04546</name>
</gene>
<dbReference type="InterPro" id="IPR013087">
    <property type="entry name" value="Znf_C2H2_type"/>
</dbReference>
<name>A0A8K0DCC4_IGNLU</name>
<dbReference type="EMBL" id="VTPC01001530">
    <property type="protein sequence ID" value="KAF2901639.1"/>
    <property type="molecule type" value="Genomic_DNA"/>
</dbReference>
<dbReference type="OrthoDB" id="407106at2759"/>
<dbReference type="SMART" id="SM00355">
    <property type="entry name" value="ZnF_C2H2"/>
    <property type="match status" value="2"/>
</dbReference>
<keyword evidence="1" id="KW-0479">Metal-binding</keyword>
<dbReference type="Gene3D" id="3.30.160.60">
    <property type="entry name" value="Classic Zinc Finger"/>
    <property type="match status" value="1"/>
</dbReference>
<dbReference type="PROSITE" id="PS50157">
    <property type="entry name" value="ZINC_FINGER_C2H2_2"/>
    <property type="match status" value="1"/>
</dbReference>
<organism evidence="3 4">
    <name type="scientific">Ignelater luminosus</name>
    <name type="common">Cucubano</name>
    <name type="synonym">Pyrophorus luminosus</name>
    <dbReference type="NCBI Taxonomy" id="2038154"/>
    <lineage>
        <taxon>Eukaryota</taxon>
        <taxon>Metazoa</taxon>
        <taxon>Ecdysozoa</taxon>
        <taxon>Arthropoda</taxon>
        <taxon>Hexapoda</taxon>
        <taxon>Insecta</taxon>
        <taxon>Pterygota</taxon>
        <taxon>Neoptera</taxon>
        <taxon>Endopterygota</taxon>
        <taxon>Coleoptera</taxon>
        <taxon>Polyphaga</taxon>
        <taxon>Elateriformia</taxon>
        <taxon>Elateroidea</taxon>
        <taxon>Elateridae</taxon>
        <taxon>Agrypninae</taxon>
        <taxon>Pyrophorini</taxon>
        <taxon>Ignelater</taxon>
    </lineage>
</organism>
<feature type="domain" description="C2H2-type" evidence="2">
    <location>
        <begin position="83"/>
        <end position="110"/>
    </location>
</feature>
<accession>A0A8K0DCC4</accession>
<keyword evidence="1" id="KW-0862">Zinc</keyword>
<evidence type="ECO:0000313" key="3">
    <source>
        <dbReference type="EMBL" id="KAF2901639.1"/>
    </source>
</evidence>
<reference evidence="3" key="1">
    <citation type="submission" date="2019-08" db="EMBL/GenBank/DDBJ databases">
        <title>The genome of the North American firefly Photinus pyralis.</title>
        <authorList>
            <consortium name="Photinus pyralis genome working group"/>
            <person name="Fallon T.R."/>
            <person name="Sander Lower S.E."/>
            <person name="Weng J.-K."/>
        </authorList>
    </citation>
    <scope>NUCLEOTIDE SEQUENCE</scope>
    <source>
        <strain evidence="3">TRF0915ILg1</strain>
        <tissue evidence="3">Whole body</tissue>
    </source>
</reference>
<dbReference type="SUPFAM" id="SSF57667">
    <property type="entry name" value="beta-beta-alpha zinc fingers"/>
    <property type="match status" value="1"/>
</dbReference>
<evidence type="ECO:0000259" key="2">
    <source>
        <dbReference type="PROSITE" id="PS50157"/>
    </source>
</evidence>
<dbReference type="InterPro" id="IPR036236">
    <property type="entry name" value="Znf_C2H2_sf"/>
</dbReference>